<feature type="domain" description="Endonuclease GajA/Old nuclease/RecF-like AAA" evidence="1">
    <location>
        <begin position="1"/>
        <end position="419"/>
    </location>
</feature>
<dbReference type="InterPro" id="IPR051396">
    <property type="entry name" value="Bact_Antivir_Def_Nuclease"/>
</dbReference>
<dbReference type="EMBL" id="MKFT01000012">
    <property type="protein sequence ID" value="OHY92610.1"/>
    <property type="molecule type" value="Genomic_DNA"/>
</dbReference>
<evidence type="ECO:0000313" key="4">
    <source>
        <dbReference type="Proteomes" id="UP000180133"/>
    </source>
</evidence>
<proteinExistence type="predicted"/>
<dbReference type="InterPro" id="IPR034139">
    <property type="entry name" value="TOPRIM_OLD"/>
</dbReference>
<gene>
    <name evidence="3" type="ORF">BI375_03910</name>
</gene>
<evidence type="ECO:0000313" key="3">
    <source>
        <dbReference type="EMBL" id="OHY92610.1"/>
    </source>
</evidence>
<accession>A0ABX3D754</accession>
<evidence type="ECO:0000259" key="2">
    <source>
        <dbReference type="Pfam" id="PF20469"/>
    </source>
</evidence>
<name>A0ABX3D754_9VIBR</name>
<dbReference type="PANTHER" id="PTHR43581:SF2">
    <property type="entry name" value="EXCINUCLEASE ATPASE SUBUNIT"/>
    <property type="match status" value="1"/>
</dbReference>
<dbReference type="InterPro" id="IPR027417">
    <property type="entry name" value="P-loop_NTPase"/>
</dbReference>
<sequence>MHLESLTIKNYRKFRSTDNTVCFVKPEVIDMSSEGNQSRSVIAPSTTLIIGKNNAGKTTVVNALKMLCNNEQPSASDFNLSYLNDVFNQYKQAFEADNATKFKGLETPNLEFTLKVKVDFNDEDLMTHLAPFISISEKGDGEPVSVCIIVKVVLSEESTFKEEASKIFNTSHLEDETSHWFEKFYALLSKETSVIQTEGNLYQIAFIDSLGDTTEKFSLKKLINIKEIKANRHLKEDVLSSVFNKIVAFQFSHDNSSRSALEKSIESINTLISGDVSSKSKNISQVLGKVESSNKVDLSLSGNVTYDAVMKGLIKYNFMDGKDYIPEDQFGLGYINLLNIIGEIIHFVDSYEDKSHFSHINLLFIEEPEAFMHPQMQEFFIKRIDNAVIKALDIANSASKGKKTLQCQIAITTHSSHIVNSKIHSSNTFNNLNYLTSINKCTKVVNLTDDAVVSSEDSDANEKLNFLKKHIKYKVSELFFSDAIIFVEGVTEETLLNYHLENHSILSNYYISVFNINGAHGKLYLPLAKKLSIPSLIVTDLDIKREKCEKNEKHEKYDKCNRCGHGIYSNGTLTNSYGTRCDRKPENIKPTYTQITSLDGRITTNSTIKLINKEFAGKPDSEKEILNDIKFVDNNNIYVVFQKDPIEGQYATSLEEALILTNYKNDIINDVIKDCRPKIYNQILKSDDSRKDLRENLIHNSYKLQKKLSDSKSDFSNKLIFRILSSENSDDLPNLPNYLEDGLEWLVRNLQVNDMLSLNQVEAGGDMEAENMRLDDAEVITDDAK</sequence>
<organism evidence="3 4">
    <name type="scientific">Vibrio rotiferianus</name>
    <dbReference type="NCBI Taxonomy" id="190895"/>
    <lineage>
        <taxon>Bacteria</taxon>
        <taxon>Pseudomonadati</taxon>
        <taxon>Pseudomonadota</taxon>
        <taxon>Gammaproteobacteria</taxon>
        <taxon>Vibrionales</taxon>
        <taxon>Vibrionaceae</taxon>
        <taxon>Vibrio</taxon>
    </lineage>
</organism>
<protein>
    <recommendedName>
        <fullName evidence="5">ATP-dependent endonuclease</fullName>
    </recommendedName>
</protein>
<evidence type="ECO:0008006" key="5">
    <source>
        <dbReference type="Google" id="ProtNLM"/>
    </source>
</evidence>
<dbReference type="InterPro" id="IPR041685">
    <property type="entry name" value="AAA_GajA/Old/RecF-like"/>
</dbReference>
<dbReference type="Pfam" id="PF20469">
    <property type="entry name" value="OLD-like_TOPRIM"/>
    <property type="match status" value="1"/>
</dbReference>
<reference evidence="3 4" key="1">
    <citation type="submission" date="2016-09" db="EMBL/GenBank/DDBJ databases">
        <title>Isolation, identification and antibiotic sensitivity analysis of bacterial pathogen from juvenile Hippocampus erectus with tail-rotted disease.</title>
        <authorList>
            <person name="Yang Q."/>
        </authorList>
    </citation>
    <scope>NUCLEOTIDE SEQUENCE [LARGE SCALE GENOMIC DNA]</scope>
    <source>
        <strain evidence="3 4">HM-10</strain>
    </source>
</reference>
<dbReference type="RefSeq" id="WP_071234545.1">
    <property type="nucleotide sequence ID" value="NZ_KV861316.1"/>
</dbReference>
<evidence type="ECO:0000259" key="1">
    <source>
        <dbReference type="Pfam" id="PF13175"/>
    </source>
</evidence>
<comment type="caution">
    <text evidence="3">The sequence shown here is derived from an EMBL/GenBank/DDBJ whole genome shotgun (WGS) entry which is preliminary data.</text>
</comment>
<dbReference type="PANTHER" id="PTHR43581">
    <property type="entry name" value="ATP/GTP PHOSPHATASE"/>
    <property type="match status" value="1"/>
</dbReference>
<dbReference type="CDD" id="cd01026">
    <property type="entry name" value="TOPRIM_OLD"/>
    <property type="match status" value="1"/>
</dbReference>
<dbReference type="SUPFAM" id="SSF52540">
    <property type="entry name" value="P-loop containing nucleoside triphosphate hydrolases"/>
    <property type="match status" value="1"/>
</dbReference>
<dbReference type="Gene3D" id="3.40.50.300">
    <property type="entry name" value="P-loop containing nucleotide triphosphate hydrolases"/>
    <property type="match status" value="1"/>
</dbReference>
<feature type="domain" description="OLD protein-like TOPRIM" evidence="2">
    <location>
        <begin position="479"/>
        <end position="542"/>
    </location>
</feature>
<dbReference type="Proteomes" id="UP000180133">
    <property type="component" value="Unassembled WGS sequence"/>
</dbReference>
<keyword evidence="4" id="KW-1185">Reference proteome</keyword>
<dbReference type="Pfam" id="PF13175">
    <property type="entry name" value="AAA_15"/>
    <property type="match status" value="1"/>
</dbReference>